<dbReference type="EMBL" id="JBBHLC010000025">
    <property type="protein sequence ID" value="MEJ5863759.1"/>
    <property type="molecule type" value="Genomic_DNA"/>
</dbReference>
<evidence type="ECO:0000313" key="3">
    <source>
        <dbReference type="Proteomes" id="UP001380290"/>
    </source>
</evidence>
<organism evidence="2 3">
    <name type="scientific">Pseudomonas farsensis</name>
    <dbReference type="NCBI Taxonomy" id="2745492"/>
    <lineage>
        <taxon>Bacteria</taxon>
        <taxon>Pseudomonadati</taxon>
        <taxon>Pseudomonadota</taxon>
        <taxon>Gammaproteobacteria</taxon>
        <taxon>Pseudomonadales</taxon>
        <taxon>Pseudomonadaceae</taxon>
        <taxon>Pseudomonas</taxon>
    </lineage>
</organism>
<dbReference type="Proteomes" id="UP001380290">
    <property type="component" value="Unassembled WGS sequence"/>
</dbReference>
<keyword evidence="1" id="KW-0812">Transmembrane</keyword>
<feature type="transmembrane region" description="Helical" evidence="1">
    <location>
        <begin position="799"/>
        <end position="816"/>
    </location>
</feature>
<reference evidence="2 3" key="1">
    <citation type="submission" date="2024-02" db="EMBL/GenBank/DDBJ databases">
        <title>Identification of pathogenicity and growth-promoting function of Pseudomonas putida variant.</title>
        <authorList>
            <person name="Sun J."/>
        </authorList>
    </citation>
    <scope>NUCLEOTIDE SEQUENCE [LARGE SCALE GENOMIC DNA]</scope>
    <source>
        <strain evidence="2 3">A03</strain>
    </source>
</reference>
<accession>A0ABU8QT01</accession>
<sequence>MSCWIRLGIEPTQDLDAIRLAYRGRLPAHHPETDPEGFRALREAYEQALRLAREDDLDPDPETHHEPPPPHPALQRFYTILEEPSLRFDPPVWQAYIAELDELPLNELDDISKPLLHALFDSGPLSHNCVNLLAKRMAWADQLLRLDNPQQIEALLNRFEQPDPFDTGLMRDWPPAAQMETLWYFRSLEYTYQQRPLFEYADFVSTHTCLAIPDDPVLIQRLTEQFCHAAIPNQTFYAQLQARQEQGEDNADLLYMLATQANALGAEEQALECWLRLYREYQHPQAERWLLELCAHHQPQRLPLLIQAFDRLSNPDSWPAELDDAAHLWGSPGQTPQTLSRWAEASHRQLGGIAATFIDWRLDGDDELPLLAWLLQIQDDSELHRLYWQAWALQRGESGLLRLILEQRPSDDPLDGLIIEGFQRQAAQQLHWLEHNPVALALAEYCRDTQPGAEMPDGLLEDSVRSACREWLRRMRQYSAQAVYELNRHFDMPRMFTVPFAMKLQGQMAEDGVTLPPMPEGDALWQWHRQQLFMLATLDQPTRWLAMIDPALPGQLQYPSEHQFAATHNLLLNHQGGGLLGSLDRSDAAQATLATRLSTLQRALESERLPQVELLADCLDNDDGRLLEDHPLGYMLLCAVLYNDRSLDEERRMRLRNRLEAVDLHGAWFEPWRRDLVNGKLRTPPAAALREYSLDKTQVDGLTDALEHLRVQCTLPSTRALRALQKVKDDPNQDPGLRCAAMAVLSWGERMLNNDPQQPQPAPWAFWKLKSRLNRTGYSLHLLAVVLSGVLMLQSPSMMAAMSVVLVLAMVSGTLRRLRDLGRGVPSLLLLLALSRVVPFLPLLLLVAPGDKLPNRYGPPPGIADPLQGGLQATLRRINGQ</sequence>
<comment type="caution">
    <text evidence="2">The sequence shown here is derived from an EMBL/GenBank/DDBJ whole genome shotgun (WGS) entry which is preliminary data.</text>
</comment>
<dbReference type="RefSeq" id="WP_339599271.1">
    <property type="nucleotide sequence ID" value="NZ_JBBHLC010000025.1"/>
</dbReference>
<proteinExistence type="predicted"/>
<protein>
    <submittedName>
        <fullName evidence="2">J domain-containing protein</fullName>
    </submittedName>
</protein>
<feature type="transmembrane region" description="Helical" evidence="1">
    <location>
        <begin position="828"/>
        <end position="848"/>
    </location>
</feature>
<keyword evidence="1" id="KW-0472">Membrane</keyword>
<keyword evidence="3" id="KW-1185">Reference proteome</keyword>
<evidence type="ECO:0000313" key="2">
    <source>
        <dbReference type="EMBL" id="MEJ5863759.1"/>
    </source>
</evidence>
<keyword evidence="1" id="KW-1133">Transmembrane helix</keyword>
<gene>
    <name evidence="2" type="ORF">V7S98_11040</name>
</gene>
<evidence type="ECO:0000256" key="1">
    <source>
        <dbReference type="SAM" id="Phobius"/>
    </source>
</evidence>
<name>A0ABU8QT01_9PSED</name>